<feature type="signal peptide" evidence="1">
    <location>
        <begin position="1"/>
        <end position="17"/>
    </location>
</feature>
<keyword evidence="2" id="KW-1185">Reference proteome</keyword>
<organism evidence="2 3">
    <name type="scientific">Ascaris lumbricoides</name>
    <name type="common">Giant roundworm</name>
    <dbReference type="NCBI Taxonomy" id="6252"/>
    <lineage>
        <taxon>Eukaryota</taxon>
        <taxon>Metazoa</taxon>
        <taxon>Ecdysozoa</taxon>
        <taxon>Nematoda</taxon>
        <taxon>Chromadorea</taxon>
        <taxon>Rhabditida</taxon>
        <taxon>Spirurina</taxon>
        <taxon>Ascaridomorpha</taxon>
        <taxon>Ascaridoidea</taxon>
        <taxon>Ascarididae</taxon>
        <taxon>Ascaris</taxon>
    </lineage>
</organism>
<proteinExistence type="predicted"/>
<evidence type="ECO:0000256" key="1">
    <source>
        <dbReference type="SAM" id="SignalP"/>
    </source>
</evidence>
<name>A0A0M3IK21_ASCLU</name>
<reference evidence="3" key="1">
    <citation type="submission" date="2017-02" db="UniProtKB">
        <authorList>
            <consortium name="WormBaseParasite"/>
        </authorList>
    </citation>
    <scope>IDENTIFICATION</scope>
</reference>
<dbReference type="AlphaFoldDB" id="A0A0M3IK21"/>
<keyword evidence="1" id="KW-0732">Signal</keyword>
<protein>
    <submittedName>
        <fullName evidence="3">Integrase catalytic domain-containing protein</fullName>
    </submittedName>
</protein>
<feature type="chain" id="PRO_5005657341" evidence="1">
    <location>
        <begin position="18"/>
        <end position="61"/>
    </location>
</feature>
<dbReference type="WBParaSite" id="ALUE_0001906201-mRNA-1">
    <property type="protein sequence ID" value="ALUE_0001906201-mRNA-1"/>
    <property type="gene ID" value="ALUE_0001906201"/>
</dbReference>
<sequence>MRMDFAGLIMFLVRVDAHSMWPELKTILHRFDFPKVPVSDNRTPFTTLNFALFCATVPYEV</sequence>
<evidence type="ECO:0000313" key="3">
    <source>
        <dbReference type="WBParaSite" id="ALUE_0001906201-mRNA-1"/>
    </source>
</evidence>
<evidence type="ECO:0000313" key="2">
    <source>
        <dbReference type="Proteomes" id="UP000036681"/>
    </source>
</evidence>
<accession>A0A0M3IK21</accession>
<dbReference type="Proteomes" id="UP000036681">
    <property type="component" value="Unplaced"/>
</dbReference>